<dbReference type="SUPFAM" id="SSF48403">
    <property type="entry name" value="Ankyrin repeat"/>
    <property type="match status" value="1"/>
</dbReference>
<evidence type="ECO:0000256" key="1">
    <source>
        <dbReference type="SAM" id="Coils"/>
    </source>
</evidence>
<feature type="coiled-coil region" evidence="1">
    <location>
        <begin position="36"/>
        <end position="94"/>
    </location>
</feature>
<gene>
    <name evidence="2" type="ORF">C2S_10327</name>
</gene>
<evidence type="ECO:0000313" key="3">
    <source>
        <dbReference type="Proteomes" id="UP000760494"/>
    </source>
</evidence>
<evidence type="ECO:0008006" key="4">
    <source>
        <dbReference type="Google" id="ProtNLM"/>
    </source>
</evidence>
<dbReference type="InterPro" id="IPR036770">
    <property type="entry name" value="Ankyrin_rpt-contain_sf"/>
</dbReference>
<dbReference type="InterPro" id="IPR002110">
    <property type="entry name" value="Ankyrin_rpt"/>
</dbReference>
<evidence type="ECO:0000313" key="2">
    <source>
        <dbReference type="EMBL" id="VTT76320.1"/>
    </source>
</evidence>
<reference evidence="2" key="1">
    <citation type="submission" date="2019-05" db="EMBL/GenBank/DDBJ databases">
        <authorList>
            <person name="Piombo E."/>
        </authorList>
    </citation>
    <scope>NUCLEOTIDE SEQUENCE</scope>
    <source>
        <strain evidence="2">C2S</strain>
    </source>
</reference>
<keyword evidence="1" id="KW-0175">Coiled coil</keyword>
<protein>
    <recommendedName>
        <fullName evidence="4">Fungal N-terminal domain-containing protein</fullName>
    </recommendedName>
</protein>
<sequence>MAEAAGTAIGIISFGLQLYTGLSEYLDAVKGREEDLLQAKNNARTLQCSLKAIEDTMSQINGNAIAQDAVEECKSSCESELKALHELLNNLQGKPINHSDPVSKAKSSIQKWSYPFKKKNIARLEERLKSANNVLKTALSALQLAILNDQCTAIFSLQQTVETIRAQTESSPRTTEFPNFNTKIDEILTHLRSAETTQTQVAQLVSYPKDLQILCDAVSNVSLRSEPRSMPPNPHTIRSITAQRGRAHDLCNCAKRQNIQRSRARLGLIFFERELKRTSHHAPECPLSQVVTSTEQKRNAVGISIPNILNILTSAVGVSISLTTGAGGFSLAQNITWRPTVDDSLSPAFKLVRALCDLQTWREPSLGKKEYEMIAKSCVRRLHLCYANRQASPLDMNSNGESVLDVLASGMNSYLSLGKEAADDVAFVFRSLAAIEVPITYDQGGDLRFLSVVLESAWLLNTNTLPETISALLSRCGESTRHDYTSVNGFDKYPKRRSILKEFPQIAQSLGFNPLSIAVLREDEDDVRFLIKRYPSFKMEVNYCGQSPVHIAVVVGNLDILSLVIGNTDPEAINVMDSMKRYPIDYAVSHFLGKPKADDQHSCVSCKMVELLLDSKAVLYEPCIEQGLWEACRRTKTAILQHLAQRRHELEQLAVSNLPAAQVKDLGLCRGWTLDRNAFKVQCCLTAQSYSVPSYLKVHCDKQSVASQETPKSVYTYILDRETAEYAFSLGFDRETAFIDVFRRVIKNVIQRGSLGWPSPWYIDWILECGADLTSTVPVDFVPGVVDGATWAHYLMSVLGYKARIWPYRLYDNALPQSVADDAFSEVLGDDCRCHCSSQGCTPLIKFLEGLGCRRRFPRTWFTLTEGIRSFVASIQALIAGEHTAQNWMPRAVLRYATFSALGLRHTCCKHSHGGLCSIMDSDEIDEIHEEDSATLQKLEDLVTYFGDGYGSMATLDVFLKDVWLLKMKEVYQEMASYRITEEQLKKAEDFGVKLAIADSKPALGCEPPPGSYFSIKVDVDEPEGHPDIIPIGLGGWMKRFDEIAIDPDRPVFVTAASSNTTAVTQTSVSPVT</sequence>
<dbReference type="AlphaFoldDB" id="A0A9Q9RT44"/>
<accession>A0A9Q9RT44</accession>
<dbReference type="Gene3D" id="1.25.40.20">
    <property type="entry name" value="Ankyrin repeat-containing domain"/>
    <property type="match status" value="1"/>
</dbReference>
<proteinExistence type="predicted"/>
<organism evidence="2 3">
    <name type="scientific">Fusarium fujikuroi</name>
    <name type="common">Bakanae and foot rot disease fungus</name>
    <name type="synonym">Gibberella fujikuroi</name>
    <dbReference type="NCBI Taxonomy" id="5127"/>
    <lineage>
        <taxon>Eukaryota</taxon>
        <taxon>Fungi</taxon>
        <taxon>Dikarya</taxon>
        <taxon>Ascomycota</taxon>
        <taxon>Pezizomycotina</taxon>
        <taxon>Sordariomycetes</taxon>
        <taxon>Hypocreomycetidae</taxon>
        <taxon>Hypocreales</taxon>
        <taxon>Nectriaceae</taxon>
        <taxon>Fusarium</taxon>
        <taxon>Fusarium fujikuroi species complex</taxon>
    </lineage>
</organism>
<dbReference type="EMBL" id="CABFJX010000383">
    <property type="protein sequence ID" value="VTT76320.1"/>
    <property type="molecule type" value="Genomic_DNA"/>
</dbReference>
<name>A0A9Q9RT44_FUSFU</name>
<dbReference type="Proteomes" id="UP000760494">
    <property type="component" value="Unassembled WGS sequence"/>
</dbReference>
<comment type="caution">
    <text evidence="2">The sequence shown here is derived from an EMBL/GenBank/DDBJ whole genome shotgun (WGS) entry which is preliminary data.</text>
</comment>
<dbReference type="SMART" id="SM00248">
    <property type="entry name" value="ANK"/>
    <property type="match status" value="3"/>
</dbReference>